<proteinExistence type="predicted"/>
<dbReference type="Pfam" id="PF15087">
    <property type="entry name" value="DUF4551"/>
    <property type="match status" value="1"/>
</dbReference>
<dbReference type="AlphaFoldDB" id="A0A095C3H3"/>
<gene>
    <name evidence="1" type="ORF">MS3_04556</name>
</gene>
<accession>A0A095C3H3</accession>
<organism evidence="1">
    <name type="scientific">Schistosoma haematobium</name>
    <name type="common">Blood fluke</name>
    <dbReference type="NCBI Taxonomy" id="6185"/>
    <lineage>
        <taxon>Eukaryota</taxon>
        <taxon>Metazoa</taxon>
        <taxon>Spiralia</taxon>
        <taxon>Lophotrochozoa</taxon>
        <taxon>Platyhelminthes</taxon>
        <taxon>Trematoda</taxon>
        <taxon>Digenea</taxon>
        <taxon>Strigeidida</taxon>
        <taxon>Schistosomatoidea</taxon>
        <taxon>Schistosomatidae</taxon>
        <taxon>Schistosoma</taxon>
    </lineage>
</organism>
<name>A0A095C3H3_SCHHA</name>
<reference evidence="1" key="1">
    <citation type="journal article" date="2012" name="Nat. Genet.">
        <title>Whole-genome sequence of Schistosoma haematobium.</title>
        <authorList>
            <person name="Young N.D."/>
            <person name="Jex A.R."/>
            <person name="Li B."/>
            <person name="Liu S."/>
            <person name="Yang L."/>
            <person name="Xiong Z."/>
            <person name="Li Y."/>
            <person name="Cantacessi C."/>
            <person name="Hall R.S."/>
            <person name="Xu X."/>
            <person name="Chen F."/>
            <person name="Wu X."/>
            <person name="Zerlotini A."/>
            <person name="Oliveira G."/>
            <person name="Hofmann A."/>
            <person name="Zhang G."/>
            <person name="Fang X."/>
            <person name="Kang Y."/>
            <person name="Campbell B.E."/>
            <person name="Loukas A."/>
            <person name="Ranganathan S."/>
            <person name="Rollinson D."/>
            <person name="Rinaldi G."/>
            <person name="Brindley P.J."/>
            <person name="Yang H."/>
            <person name="Wang J."/>
            <person name="Wang J."/>
            <person name="Gasser R.B."/>
        </authorList>
    </citation>
    <scope>NUCLEOTIDE SEQUENCE [LARGE SCALE GENOMIC DNA]</scope>
</reference>
<sequence>MYKNGCAIERILRHKLCKNDFDNLLFWSDSICHLDNEKPQFKHFIIGQEWLYTMNHPQRQLDCRIHFNSILDIECIGDLAMFLTCQITRNYNHICVKFINKQIQQQQRKTVKSIKNTKQNVKFTDKIEKVEKKCAIIDDVNIDQQTGILTSKVTNFIGYDILQKSINGWYYSNKQFKHMITNLMNLTHFQLYQTSSIKQSLSSSSSSSSSPSLEEDNIERLIAKATRKNTIIYSTTADNEDLQQLMNMFKPFCKNVTMDTSNTQMNNHMDTFTIYINKLDHWINKTKMINEFIHKKQNNLNIIHLINEQLNQLDHNLTIILDKYPLDVCIRLSNQLITIMELLLTQVTFTLPAQPICLGNKETQICVELEDRDKHIIGTQSRQTTSHRMKLVIHLMKIINLLLSYILPIFTQSNRNLSLQNKDKITITVNEKVMRKKLENVISHLIEHLVQLPCVIDDFSLDVLYKESTQQPNCFQIELETWIQRYEMERLDIMSKEYVHVDQWLQDISKNDPYAITVSTIRSIFNDHPEIDWFTEQYPYLIDTLINIDYKDLLYIFNINSIISITDKFNEISPMNLIQIKLIKCILIALISRLYEKLNIISEIS</sequence>
<dbReference type="EMBL" id="KL250758">
    <property type="protein sequence ID" value="KGB36268.1"/>
    <property type="molecule type" value="Genomic_DNA"/>
</dbReference>
<dbReference type="InterPro" id="IPR027878">
    <property type="entry name" value="DUF4551"/>
</dbReference>
<evidence type="ECO:0000313" key="1">
    <source>
        <dbReference type="EMBL" id="KGB36268.1"/>
    </source>
</evidence>
<protein>
    <submittedName>
        <fullName evidence="1">Uncharacterized protein</fullName>
    </submittedName>
</protein>